<name>A0A195AVF7_9HYME</name>
<protein>
    <submittedName>
        <fullName evidence="1">Uncharacterized protein</fullName>
    </submittedName>
</protein>
<dbReference type="Proteomes" id="UP000078540">
    <property type="component" value="Unassembled WGS sequence"/>
</dbReference>
<keyword evidence="2" id="KW-1185">Reference proteome</keyword>
<dbReference type="EMBL" id="KQ976736">
    <property type="protein sequence ID" value="KYM76010.1"/>
    <property type="molecule type" value="Genomic_DNA"/>
</dbReference>
<evidence type="ECO:0000313" key="2">
    <source>
        <dbReference type="Proteomes" id="UP000078540"/>
    </source>
</evidence>
<accession>A0A195AVF7</accession>
<proteinExistence type="predicted"/>
<reference evidence="1 2" key="1">
    <citation type="submission" date="2015-09" db="EMBL/GenBank/DDBJ databases">
        <title>Atta colombica WGS genome.</title>
        <authorList>
            <person name="Nygaard S."/>
            <person name="Hu H."/>
            <person name="Boomsma J."/>
            <person name="Zhang G."/>
        </authorList>
    </citation>
    <scope>NUCLEOTIDE SEQUENCE [LARGE SCALE GENOMIC DNA]</scope>
    <source>
        <strain evidence="1">Treedump-2</strain>
        <tissue evidence="1">Whole body</tissue>
    </source>
</reference>
<sequence length="163" mass="17576">MEVYQNWNIGGCKTRIPEPLQVLSATAIAELSICTEVDALGPPLAKDCAELNVVTSFCGITCGIFAESTHIKNKIVDVKWKKDEINAPVDGLAACLVYMQYEEPVLKNRAKYLKASIAVDGGSRGGFVREGGGQAVLVANTLLFVFSDFRNFNIKSCIVCPSG</sequence>
<evidence type="ECO:0000313" key="1">
    <source>
        <dbReference type="EMBL" id="KYM76010.1"/>
    </source>
</evidence>
<organism evidence="1 2">
    <name type="scientific">Atta colombica</name>
    <dbReference type="NCBI Taxonomy" id="520822"/>
    <lineage>
        <taxon>Eukaryota</taxon>
        <taxon>Metazoa</taxon>
        <taxon>Ecdysozoa</taxon>
        <taxon>Arthropoda</taxon>
        <taxon>Hexapoda</taxon>
        <taxon>Insecta</taxon>
        <taxon>Pterygota</taxon>
        <taxon>Neoptera</taxon>
        <taxon>Endopterygota</taxon>
        <taxon>Hymenoptera</taxon>
        <taxon>Apocrita</taxon>
        <taxon>Aculeata</taxon>
        <taxon>Formicoidea</taxon>
        <taxon>Formicidae</taxon>
        <taxon>Myrmicinae</taxon>
        <taxon>Atta</taxon>
    </lineage>
</organism>
<dbReference type="AlphaFoldDB" id="A0A195AVF7"/>
<gene>
    <name evidence="1" type="ORF">ALC53_13495</name>
</gene>